<dbReference type="EMBL" id="DUZY01000004">
    <property type="protein sequence ID" value="DAD35439.1"/>
    <property type="molecule type" value="Genomic_DNA"/>
</dbReference>
<gene>
    <name evidence="1" type="ORF">HUJ06_006079</name>
</gene>
<comment type="caution">
    <text evidence="1">The sequence shown here is derived from an EMBL/GenBank/DDBJ whole genome shotgun (WGS) entry which is preliminary data.</text>
</comment>
<dbReference type="AlphaFoldDB" id="A0A822YVM7"/>
<organism evidence="1 2">
    <name type="scientific">Nelumbo nucifera</name>
    <name type="common">Sacred lotus</name>
    <dbReference type="NCBI Taxonomy" id="4432"/>
    <lineage>
        <taxon>Eukaryota</taxon>
        <taxon>Viridiplantae</taxon>
        <taxon>Streptophyta</taxon>
        <taxon>Embryophyta</taxon>
        <taxon>Tracheophyta</taxon>
        <taxon>Spermatophyta</taxon>
        <taxon>Magnoliopsida</taxon>
        <taxon>Proteales</taxon>
        <taxon>Nelumbonaceae</taxon>
        <taxon>Nelumbo</taxon>
    </lineage>
</organism>
<evidence type="ECO:0000313" key="2">
    <source>
        <dbReference type="Proteomes" id="UP000607653"/>
    </source>
</evidence>
<reference evidence="1 2" key="1">
    <citation type="journal article" date="2020" name="Mol. Biol. Evol.">
        <title>Distinct Expression and Methylation Patterns for Genes with Different Fates following a Single Whole-Genome Duplication in Flowering Plants.</title>
        <authorList>
            <person name="Shi T."/>
            <person name="Rahmani R.S."/>
            <person name="Gugger P.F."/>
            <person name="Wang M."/>
            <person name="Li H."/>
            <person name="Zhang Y."/>
            <person name="Li Z."/>
            <person name="Wang Q."/>
            <person name="Van de Peer Y."/>
            <person name="Marchal K."/>
            <person name="Chen J."/>
        </authorList>
    </citation>
    <scope>NUCLEOTIDE SEQUENCE [LARGE SCALE GENOMIC DNA]</scope>
    <source>
        <tissue evidence="1">Leaf</tissue>
    </source>
</reference>
<name>A0A822YVM7_NELNU</name>
<keyword evidence="2" id="KW-1185">Reference proteome</keyword>
<evidence type="ECO:0000313" key="1">
    <source>
        <dbReference type="EMBL" id="DAD35439.1"/>
    </source>
</evidence>
<protein>
    <submittedName>
        <fullName evidence="1">Uncharacterized protein</fullName>
    </submittedName>
</protein>
<sequence length="74" mass="8307">MSLCCGNIKKYVDILNHGLNQLLFANAIYLTSFNKGDHFQTNPAWPANFQISLSLSLSLTHTHTFQSYSGVLIF</sequence>
<proteinExistence type="predicted"/>
<dbReference type="Proteomes" id="UP000607653">
    <property type="component" value="Unassembled WGS sequence"/>
</dbReference>
<accession>A0A822YVM7</accession>